<evidence type="ECO:0000259" key="2">
    <source>
        <dbReference type="SMART" id="SM00287"/>
    </source>
</evidence>
<organism evidence="3 4">
    <name type="scientific">Flaviflagellibacter deserti</name>
    <dbReference type="NCBI Taxonomy" id="2267266"/>
    <lineage>
        <taxon>Bacteria</taxon>
        <taxon>Pseudomonadati</taxon>
        <taxon>Pseudomonadota</taxon>
        <taxon>Alphaproteobacteria</taxon>
        <taxon>Hyphomicrobiales</taxon>
        <taxon>Flaviflagellibacter</taxon>
    </lineage>
</organism>
<feature type="domain" description="SH3b" evidence="2">
    <location>
        <begin position="74"/>
        <end position="135"/>
    </location>
</feature>
<keyword evidence="4" id="KW-1185">Reference proteome</keyword>
<gene>
    <name evidence="3" type="ORF">ACFPFW_12745</name>
</gene>
<name>A0ABV9Z7S4_9HYPH</name>
<dbReference type="InterPro" id="IPR003646">
    <property type="entry name" value="SH3-like_bac-type"/>
</dbReference>
<feature type="compositionally biased region" description="Pro residues" evidence="1">
    <location>
        <begin position="49"/>
        <end position="67"/>
    </location>
</feature>
<feature type="region of interest" description="Disordered" evidence="1">
    <location>
        <begin position="46"/>
        <end position="73"/>
    </location>
</feature>
<comment type="caution">
    <text evidence="3">The sequence shown here is derived from an EMBL/GenBank/DDBJ whole genome shotgun (WGS) entry which is preliminary data.</text>
</comment>
<dbReference type="InterPro" id="IPR010466">
    <property type="entry name" value="DUF1058"/>
</dbReference>
<dbReference type="RefSeq" id="WP_114955948.1">
    <property type="nucleotide sequence ID" value="NZ_JBHSJF010000006.1"/>
</dbReference>
<dbReference type="SMART" id="SM00287">
    <property type="entry name" value="SH3b"/>
    <property type="match status" value="1"/>
</dbReference>
<sequence length="215" mass="22409">MQKRIGWLVAALMALAWISSGRNDPPGPERLAATVRKERIAAVPSPAVALPPPAPEMPPLKPAPAPPATSKLSQTTTLYTSTKVNMRAAPSTTAAIVATLEPGAAVSVGTPSGLWFPVTRAGKSGWIRYDFLIGGAATVQKAAPVEPAAPSPPKPQPPTAFYSPITPAKPRSLTPLRDPYVGTCDCPYDRKRNGAMCGGSSAYSRPGGRNPACYL</sequence>
<evidence type="ECO:0000313" key="4">
    <source>
        <dbReference type="Proteomes" id="UP001595796"/>
    </source>
</evidence>
<feature type="region of interest" description="Disordered" evidence="1">
    <location>
        <begin position="144"/>
        <end position="174"/>
    </location>
</feature>
<reference evidence="4" key="1">
    <citation type="journal article" date="2019" name="Int. J. Syst. Evol. Microbiol.">
        <title>The Global Catalogue of Microorganisms (GCM) 10K type strain sequencing project: providing services to taxonomists for standard genome sequencing and annotation.</title>
        <authorList>
            <consortium name="The Broad Institute Genomics Platform"/>
            <consortium name="The Broad Institute Genome Sequencing Center for Infectious Disease"/>
            <person name="Wu L."/>
            <person name="Ma J."/>
        </authorList>
    </citation>
    <scope>NUCLEOTIDE SEQUENCE [LARGE SCALE GENOMIC DNA]</scope>
    <source>
        <strain evidence="4">CGMCC 1.16444</strain>
    </source>
</reference>
<protein>
    <submittedName>
        <fullName evidence="3">SH3 domain-containing protein</fullName>
    </submittedName>
</protein>
<feature type="compositionally biased region" description="Pro residues" evidence="1">
    <location>
        <begin position="147"/>
        <end position="158"/>
    </location>
</feature>
<dbReference type="Proteomes" id="UP001595796">
    <property type="component" value="Unassembled WGS sequence"/>
</dbReference>
<proteinExistence type="predicted"/>
<evidence type="ECO:0000256" key="1">
    <source>
        <dbReference type="SAM" id="MobiDB-lite"/>
    </source>
</evidence>
<accession>A0ABV9Z7S4</accession>
<dbReference type="EMBL" id="JBHSJF010000006">
    <property type="protein sequence ID" value="MFC5068876.1"/>
    <property type="molecule type" value="Genomic_DNA"/>
</dbReference>
<evidence type="ECO:0000313" key="3">
    <source>
        <dbReference type="EMBL" id="MFC5068876.1"/>
    </source>
</evidence>
<dbReference type="Gene3D" id="2.30.30.40">
    <property type="entry name" value="SH3 Domains"/>
    <property type="match status" value="1"/>
</dbReference>
<dbReference type="Pfam" id="PF06347">
    <property type="entry name" value="SH3_4"/>
    <property type="match status" value="1"/>
</dbReference>